<comment type="caution">
    <text evidence="1">The sequence shown here is derived from an EMBL/GenBank/DDBJ whole genome shotgun (WGS) entry which is preliminary data.</text>
</comment>
<organism evidence="1 2">
    <name type="scientific">Paracoccus aurantius</name>
    <dbReference type="NCBI Taxonomy" id="3073814"/>
    <lineage>
        <taxon>Bacteria</taxon>
        <taxon>Pseudomonadati</taxon>
        <taxon>Pseudomonadota</taxon>
        <taxon>Alphaproteobacteria</taxon>
        <taxon>Rhodobacterales</taxon>
        <taxon>Paracoccaceae</taxon>
        <taxon>Paracoccus</taxon>
    </lineage>
</organism>
<accession>A0ABU2HXL3</accession>
<evidence type="ECO:0000313" key="1">
    <source>
        <dbReference type="EMBL" id="MDS9469798.1"/>
    </source>
</evidence>
<dbReference type="EMBL" id="JAVQLW010000004">
    <property type="protein sequence ID" value="MDS9469798.1"/>
    <property type="molecule type" value="Genomic_DNA"/>
</dbReference>
<protein>
    <recommendedName>
        <fullName evidence="3">DUF2993 domain-containing protein</fullName>
    </recommendedName>
</protein>
<evidence type="ECO:0000313" key="2">
    <source>
        <dbReference type="Proteomes" id="UP001269144"/>
    </source>
</evidence>
<keyword evidence="2" id="KW-1185">Reference proteome</keyword>
<dbReference type="RefSeq" id="WP_311162531.1">
    <property type="nucleotide sequence ID" value="NZ_JAVQLW010000004.1"/>
</dbReference>
<sequence>MNSSGITSTQTEQPGENTAGLASLIGPALKRVDVAQVLARSGLAGSIGVGRIELGRATIDRVDIENVHATLTAGQTRLQQVSGVLRIIVELRFRVFGIGRSRSGELSFPFSIGEVIVPQLNDIAVDVPSASLSDAGIDVQPVADLDLGAGQFSGLRIDGTQLPAAGFGLDGIGLGAVRMRDLAVPATFTEALSIERFAPDQPLRLPGTVVTGVQLPDVDVPAISSSAPIHIPNITPTNLQQSIGFDLIILSVRLFVRPVIDIRMSSLTISDIDANSSIGRIAIENIRAPVTLHNLRLGELELREVTINEISI</sequence>
<reference evidence="2" key="1">
    <citation type="submission" date="2023-07" db="EMBL/GenBank/DDBJ databases">
        <title>Paracoccus sp. MBLB3053 whole genome sequence.</title>
        <authorList>
            <person name="Hwang C.Y."/>
            <person name="Cho E.-S."/>
            <person name="Seo M.-J."/>
        </authorList>
    </citation>
    <scope>NUCLEOTIDE SEQUENCE [LARGE SCALE GENOMIC DNA]</scope>
    <source>
        <strain evidence="2">MBLB3053</strain>
    </source>
</reference>
<gene>
    <name evidence="1" type="ORF">RGQ15_19755</name>
</gene>
<evidence type="ECO:0008006" key="3">
    <source>
        <dbReference type="Google" id="ProtNLM"/>
    </source>
</evidence>
<name>A0ABU2HXL3_9RHOB</name>
<dbReference type="Proteomes" id="UP001269144">
    <property type="component" value="Unassembled WGS sequence"/>
</dbReference>
<proteinExistence type="predicted"/>